<accession>A0AC34QAI6</accession>
<sequence>MTKKDTKAAAPEVVVKTDEEMKKTDGSSSEDEHEHDDQVVINEEQKRVAEAAGLGDQVTEKGAKQSRSEKKARKLFSKLGLKQVSGVSRVCIRKSKSILFVINKPDVYKSPGSDTYIIFGEAKIEDLSQHAQITDVESLKPQTMAQATNERSSKSMLLDVKKKTLNLSCPKQMFPVRKLFVRSKMRTMILSTLSWNSQCDSCSGYAPPSRLNFTDTHSSLLFSVFRLFFY</sequence>
<name>A0AC34QAI6_9BILA</name>
<proteinExistence type="predicted"/>
<organism evidence="1 2">
    <name type="scientific">Panagrolaimus sp. JU765</name>
    <dbReference type="NCBI Taxonomy" id="591449"/>
    <lineage>
        <taxon>Eukaryota</taxon>
        <taxon>Metazoa</taxon>
        <taxon>Ecdysozoa</taxon>
        <taxon>Nematoda</taxon>
        <taxon>Chromadorea</taxon>
        <taxon>Rhabditida</taxon>
        <taxon>Tylenchina</taxon>
        <taxon>Panagrolaimomorpha</taxon>
        <taxon>Panagrolaimoidea</taxon>
        <taxon>Panagrolaimidae</taxon>
        <taxon>Panagrolaimus</taxon>
    </lineage>
</organism>
<evidence type="ECO:0000313" key="2">
    <source>
        <dbReference type="WBParaSite" id="JU765_v2.g1456.t1"/>
    </source>
</evidence>
<reference evidence="2" key="1">
    <citation type="submission" date="2022-11" db="UniProtKB">
        <authorList>
            <consortium name="WormBaseParasite"/>
        </authorList>
    </citation>
    <scope>IDENTIFICATION</scope>
</reference>
<dbReference type="Proteomes" id="UP000887576">
    <property type="component" value="Unplaced"/>
</dbReference>
<protein>
    <submittedName>
        <fullName evidence="2">NAC-A/B domain-containing protein</fullName>
    </submittedName>
</protein>
<evidence type="ECO:0000313" key="1">
    <source>
        <dbReference type="Proteomes" id="UP000887576"/>
    </source>
</evidence>
<dbReference type="WBParaSite" id="JU765_v2.g1456.t1">
    <property type="protein sequence ID" value="JU765_v2.g1456.t1"/>
    <property type="gene ID" value="JU765_v2.g1456"/>
</dbReference>